<reference evidence="1" key="2">
    <citation type="journal article" date="2021" name="PeerJ">
        <title>Extensive microbial diversity within the chicken gut microbiome revealed by metagenomics and culture.</title>
        <authorList>
            <person name="Gilroy R."/>
            <person name="Ravi A."/>
            <person name="Getino M."/>
            <person name="Pursley I."/>
            <person name="Horton D.L."/>
            <person name="Alikhan N.F."/>
            <person name="Baker D."/>
            <person name="Gharbi K."/>
            <person name="Hall N."/>
            <person name="Watson M."/>
            <person name="Adriaenssens E.M."/>
            <person name="Foster-Nyarko E."/>
            <person name="Jarju S."/>
            <person name="Secka A."/>
            <person name="Antonio M."/>
            <person name="Oren A."/>
            <person name="Chaudhuri R.R."/>
            <person name="La Ragione R."/>
            <person name="Hildebrand F."/>
            <person name="Pallen M.J."/>
        </authorList>
    </citation>
    <scope>NUCLEOTIDE SEQUENCE</scope>
    <source>
        <strain evidence="1">10669</strain>
    </source>
</reference>
<sequence>MEKRDAALSDPPRERRRVILSENRTKILPDMKKFLTVLLLLCLAGTPLFAAFAAKTFEAAKKRDPKDGILVYFYGADWDFRSKEMLKSFWGDAEIKKACGNAAMLAVPVFQNPSEKQQERVREIRRGLKVPHIYSYPAVVMCDEKGRKYYILQGDEILADTKTVAATIREKLDLFRKQKEILQKAERAKGLTKAKLYGEAMLEGIDYPEDALKIIRENDPKGETPYAKRIEFNVFKLITDKTHRDPDKPEAKMISTDEACELVKKLAVDDETTYLPWQRQELLSACVAYLRRTDKTDSRIKALNKKIREIDPDSVWASVADQTEEIWLGKSADGKKKKRRRK</sequence>
<comment type="caution">
    <text evidence="1">The sequence shown here is derived from an EMBL/GenBank/DDBJ whole genome shotgun (WGS) entry which is preliminary data.</text>
</comment>
<organism evidence="1 2">
    <name type="scientific">Candidatus Spyradosoma merdigallinarum</name>
    <dbReference type="NCBI Taxonomy" id="2840950"/>
    <lineage>
        <taxon>Bacteria</taxon>
        <taxon>Pseudomonadati</taxon>
        <taxon>Verrucomicrobiota</taxon>
        <taxon>Opitutia</taxon>
        <taxon>Opitutia incertae sedis</taxon>
        <taxon>Candidatus Spyradosoma</taxon>
    </lineage>
</organism>
<evidence type="ECO:0008006" key="3">
    <source>
        <dbReference type="Google" id="ProtNLM"/>
    </source>
</evidence>
<evidence type="ECO:0000313" key="2">
    <source>
        <dbReference type="Proteomes" id="UP000886812"/>
    </source>
</evidence>
<accession>A0A9D1NLQ2</accession>
<protein>
    <recommendedName>
        <fullName evidence="3">Thioredoxin domain-containing protein</fullName>
    </recommendedName>
</protein>
<dbReference type="AlphaFoldDB" id="A0A9D1NLQ2"/>
<dbReference type="SUPFAM" id="SSF52833">
    <property type="entry name" value="Thioredoxin-like"/>
    <property type="match status" value="1"/>
</dbReference>
<proteinExistence type="predicted"/>
<dbReference type="EMBL" id="DVOG01000168">
    <property type="protein sequence ID" value="HIV04743.1"/>
    <property type="molecule type" value="Genomic_DNA"/>
</dbReference>
<dbReference type="Proteomes" id="UP000886812">
    <property type="component" value="Unassembled WGS sequence"/>
</dbReference>
<name>A0A9D1NLQ2_9BACT</name>
<gene>
    <name evidence="1" type="ORF">IAC75_06330</name>
</gene>
<dbReference type="Gene3D" id="3.40.30.10">
    <property type="entry name" value="Glutaredoxin"/>
    <property type="match status" value="1"/>
</dbReference>
<dbReference type="InterPro" id="IPR036249">
    <property type="entry name" value="Thioredoxin-like_sf"/>
</dbReference>
<evidence type="ECO:0000313" key="1">
    <source>
        <dbReference type="EMBL" id="HIV04743.1"/>
    </source>
</evidence>
<reference evidence="1" key="1">
    <citation type="submission" date="2020-10" db="EMBL/GenBank/DDBJ databases">
        <authorList>
            <person name="Gilroy R."/>
        </authorList>
    </citation>
    <scope>NUCLEOTIDE SEQUENCE</scope>
    <source>
        <strain evidence="1">10669</strain>
    </source>
</reference>